<protein>
    <submittedName>
        <fullName evidence="1">Uncharacterized protein</fullName>
    </submittedName>
</protein>
<reference evidence="2" key="1">
    <citation type="submission" date="2016-07" db="EMBL/GenBank/DDBJ databases">
        <title>Frankia sp. NRRL B-16219 Genome sequencing.</title>
        <authorList>
            <person name="Ghodhbane-Gtari F."/>
            <person name="Swanson E."/>
            <person name="Gueddou A."/>
            <person name="Louati M."/>
            <person name="Nouioui I."/>
            <person name="Hezbri K."/>
            <person name="Abebe-Akele F."/>
            <person name="Simpson S."/>
            <person name="Morris K."/>
            <person name="Thomas K."/>
            <person name="Gtari M."/>
            <person name="Tisa L.S."/>
        </authorList>
    </citation>
    <scope>NUCLEOTIDE SEQUENCE [LARGE SCALE GENOMIC DNA]</scope>
    <source>
        <strain evidence="2">NRRL B-16219</strain>
    </source>
</reference>
<accession>A0A1S1RIU4</accession>
<dbReference type="EMBL" id="MAXA01000002">
    <property type="protein sequence ID" value="OHV46653.1"/>
    <property type="molecule type" value="Genomic_DNA"/>
</dbReference>
<proteinExistence type="predicted"/>
<keyword evidence="2" id="KW-1185">Reference proteome</keyword>
<name>A0A1S1RIU4_9ACTN</name>
<comment type="caution">
    <text evidence="1">The sequence shown here is derived from an EMBL/GenBank/DDBJ whole genome shotgun (WGS) entry which is preliminary data.</text>
</comment>
<dbReference type="AlphaFoldDB" id="A0A1S1RIU4"/>
<gene>
    <name evidence="1" type="ORF">BBK14_02050</name>
</gene>
<evidence type="ECO:0000313" key="2">
    <source>
        <dbReference type="Proteomes" id="UP000179769"/>
    </source>
</evidence>
<organism evidence="1 2">
    <name type="scientific">Parafrankia soli</name>
    <dbReference type="NCBI Taxonomy" id="2599596"/>
    <lineage>
        <taxon>Bacteria</taxon>
        <taxon>Bacillati</taxon>
        <taxon>Actinomycetota</taxon>
        <taxon>Actinomycetes</taxon>
        <taxon>Frankiales</taxon>
        <taxon>Frankiaceae</taxon>
        <taxon>Parafrankia</taxon>
    </lineage>
</organism>
<sequence length="123" mass="12670">MKSWILVGGAFALVVVVVIAGVILAGGGDAGGTSSTPPRLAALMDRTGCQGKVDTEQFFVLEAVSCKTTDGSYRSIATFANRADRDAWVGFVKGSGYPVEHGELWAVSGTDQGAVRAYADAIG</sequence>
<evidence type="ECO:0000313" key="1">
    <source>
        <dbReference type="EMBL" id="OHV46653.1"/>
    </source>
</evidence>
<dbReference type="Proteomes" id="UP000179769">
    <property type="component" value="Unassembled WGS sequence"/>
</dbReference>